<accession>A0A139A1W3</accession>
<sequence length="477" mass="53322">MESLPVELLHKIFRLVPPATFYGVITRLSRRLRTASHDAIPGCPVDSLGVCYEVTVMGDDTYSEERASAPSGRIDVITLLGEYRAVKDGAFWATIVIEVSLPALAVTNDQILEELVELNVPHLLERDFPNTEGLIPRLGPSAVTQVDSWGLEDEDLDRGVFRHLIEFVNKYKVPSLHLNGDYRSLLVSLPPDLVCRSVTKLRADEPDDGVDIEDDQHFMEKLVHHFPSAASLQGSAMCIVVDFAEHGLPYSLLLPERDGAHVRSLIFEDPEIEEDSCRLLFFDTPRAFPSMTEIGVLTMFRGSEGWKHILPEEDLPGSPLLIRKFHIDVYTEDLCEPLSLQDIAQCVEELIYLLPCVQNIMLTIGVGESFSTVNMNLLANFLSELITRAPRHCTIHIGTVKEAVAEHTVLFEADKKKQGQIRNFLSSTSNTETWASVLDGWDGTHPVKVLNGRACYGHPDVHFCREATMKRLFGPGR</sequence>
<dbReference type="OrthoDB" id="2183650at2759"/>
<name>A0A139A1W3_GONPJ</name>
<evidence type="ECO:0000313" key="3">
    <source>
        <dbReference type="Proteomes" id="UP000070544"/>
    </source>
</evidence>
<dbReference type="EMBL" id="KQ965830">
    <property type="protein sequence ID" value="KXS10353.1"/>
    <property type="molecule type" value="Genomic_DNA"/>
</dbReference>
<protein>
    <recommendedName>
        <fullName evidence="1">F-box domain-containing protein</fullName>
    </recommendedName>
</protein>
<gene>
    <name evidence="2" type="ORF">M427DRAFT_62545</name>
</gene>
<dbReference type="AlphaFoldDB" id="A0A139A1W3"/>
<keyword evidence="3" id="KW-1185">Reference proteome</keyword>
<reference evidence="2 3" key="1">
    <citation type="journal article" date="2015" name="Genome Biol. Evol.">
        <title>Phylogenomic analyses indicate that early fungi evolved digesting cell walls of algal ancestors of land plants.</title>
        <authorList>
            <person name="Chang Y."/>
            <person name="Wang S."/>
            <person name="Sekimoto S."/>
            <person name="Aerts A.L."/>
            <person name="Choi C."/>
            <person name="Clum A."/>
            <person name="LaButti K.M."/>
            <person name="Lindquist E.A."/>
            <person name="Yee Ngan C."/>
            <person name="Ohm R.A."/>
            <person name="Salamov A.A."/>
            <person name="Grigoriev I.V."/>
            <person name="Spatafora J.W."/>
            <person name="Berbee M.L."/>
        </authorList>
    </citation>
    <scope>NUCLEOTIDE SEQUENCE [LARGE SCALE GENOMIC DNA]</scope>
    <source>
        <strain evidence="2 3">JEL478</strain>
    </source>
</reference>
<evidence type="ECO:0000313" key="2">
    <source>
        <dbReference type="EMBL" id="KXS10353.1"/>
    </source>
</evidence>
<feature type="domain" description="F-box" evidence="1">
    <location>
        <begin position="1"/>
        <end position="34"/>
    </location>
</feature>
<dbReference type="InterPro" id="IPR001810">
    <property type="entry name" value="F-box_dom"/>
</dbReference>
<proteinExistence type="predicted"/>
<dbReference type="Proteomes" id="UP000070544">
    <property type="component" value="Unassembled WGS sequence"/>
</dbReference>
<organism evidence="2 3">
    <name type="scientific">Gonapodya prolifera (strain JEL478)</name>
    <name type="common">Monoblepharis prolifera</name>
    <dbReference type="NCBI Taxonomy" id="1344416"/>
    <lineage>
        <taxon>Eukaryota</taxon>
        <taxon>Fungi</taxon>
        <taxon>Fungi incertae sedis</taxon>
        <taxon>Chytridiomycota</taxon>
        <taxon>Chytridiomycota incertae sedis</taxon>
        <taxon>Monoblepharidomycetes</taxon>
        <taxon>Monoblepharidales</taxon>
        <taxon>Gonapodyaceae</taxon>
        <taxon>Gonapodya</taxon>
    </lineage>
</organism>
<dbReference type="PROSITE" id="PS50181">
    <property type="entry name" value="FBOX"/>
    <property type="match status" value="1"/>
</dbReference>
<evidence type="ECO:0000259" key="1">
    <source>
        <dbReference type="PROSITE" id="PS50181"/>
    </source>
</evidence>